<feature type="domain" description="F-box" evidence="1">
    <location>
        <begin position="92"/>
        <end position="129"/>
    </location>
</feature>
<dbReference type="SUPFAM" id="SSF81383">
    <property type="entry name" value="F-box domain"/>
    <property type="match status" value="1"/>
</dbReference>
<dbReference type="InterPro" id="IPR053781">
    <property type="entry name" value="F-box_AtFBL13-like"/>
</dbReference>
<dbReference type="AlphaFoldDB" id="A0AAV8DQL2"/>
<protein>
    <submittedName>
        <fullName evidence="2">F-box/RNI/FBD-like domain protein</fullName>
    </submittedName>
</protein>
<dbReference type="SUPFAM" id="SSF52047">
    <property type="entry name" value="RNI-like"/>
    <property type="match status" value="1"/>
</dbReference>
<evidence type="ECO:0000259" key="1">
    <source>
        <dbReference type="Pfam" id="PF00646"/>
    </source>
</evidence>
<evidence type="ECO:0000313" key="3">
    <source>
        <dbReference type="Proteomes" id="UP001140206"/>
    </source>
</evidence>
<dbReference type="InterPro" id="IPR036047">
    <property type="entry name" value="F-box-like_dom_sf"/>
</dbReference>
<proteinExistence type="predicted"/>
<dbReference type="Proteomes" id="UP001140206">
    <property type="component" value="Chromosome 4"/>
</dbReference>
<dbReference type="Gene3D" id="3.80.10.10">
    <property type="entry name" value="Ribonuclease Inhibitor"/>
    <property type="match status" value="1"/>
</dbReference>
<dbReference type="InterPro" id="IPR001810">
    <property type="entry name" value="F-box_dom"/>
</dbReference>
<name>A0AAV8DQL2_9POAL</name>
<sequence>MQVTFSPHFSIRKEKLSIANSLSREEDISGANIVYRHIKLSIASSLLREEDISDANIVYRHLKCKRQDTASVDIIGSLPKCIIQEISSDALICDLPECIKHKILVYLPIKEAVKTSILSKSWRYTWSTIPNLVVDNSNSHQNHSDEEESRIEKFVNQILTCHRGNLHKFKLSGFYLYSEVTKPWIQILSQKEINELILEAYPDKFVVIFYIDLCLELKVLVLSRCHLCLPLEFDGFKLLHTIDLRDCSFTLKGITELVSICPLLKKLTFKPLYDDQVIIIDSPNLEELTIYGEFTEIDLLTPNLCIVNFVTTSRTVELRGNLIKLHVYIKDISSYSASCFFLQKDPPILNYLTMMVTIFPSSKYRTYYARQLFQGVPKLQRLVVYLEPDDPSSVSIPYKLQDHIFPCLVEATIIPFFSSVTVFEFAEFILRCAPLLKRLIIRCEMKDCEVSKLNGIRKLSTNAEIIFGKSCVTSEGKFEGCCCSMCDIVAW</sequence>
<dbReference type="CDD" id="cd22160">
    <property type="entry name" value="F-box_AtFBL13-like"/>
    <property type="match status" value="1"/>
</dbReference>
<evidence type="ECO:0000313" key="2">
    <source>
        <dbReference type="EMBL" id="KAJ4768512.1"/>
    </source>
</evidence>
<dbReference type="PANTHER" id="PTHR31639:SF285">
    <property type="entry name" value="OS01G0730200 PROTEIN"/>
    <property type="match status" value="1"/>
</dbReference>
<dbReference type="PANTHER" id="PTHR31639">
    <property type="entry name" value="F-BOX PROTEIN-LIKE"/>
    <property type="match status" value="1"/>
</dbReference>
<reference evidence="2" key="1">
    <citation type="submission" date="2022-08" db="EMBL/GenBank/DDBJ databases">
        <authorList>
            <person name="Marques A."/>
        </authorList>
    </citation>
    <scope>NUCLEOTIDE SEQUENCE</scope>
    <source>
        <strain evidence="2">RhyPub2mFocal</strain>
        <tissue evidence="2">Leaves</tissue>
    </source>
</reference>
<organism evidence="2 3">
    <name type="scientific">Rhynchospora pubera</name>
    <dbReference type="NCBI Taxonomy" id="906938"/>
    <lineage>
        <taxon>Eukaryota</taxon>
        <taxon>Viridiplantae</taxon>
        <taxon>Streptophyta</taxon>
        <taxon>Embryophyta</taxon>
        <taxon>Tracheophyta</taxon>
        <taxon>Spermatophyta</taxon>
        <taxon>Magnoliopsida</taxon>
        <taxon>Liliopsida</taxon>
        <taxon>Poales</taxon>
        <taxon>Cyperaceae</taxon>
        <taxon>Cyperoideae</taxon>
        <taxon>Rhynchosporeae</taxon>
        <taxon>Rhynchospora</taxon>
    </lineage>
</organism>
<dbReference type="InterPro" id="IPR032675">
    <property type="entry name" value="LRR_dom_sf"/>
</dbReference>
<keyword evidence="3" id="KW-1185">Reference proteome</keyword>
<gene>
    <name evidence="2" type="ORF">LUZ62_078887</name>
</gene>
<accession>A0AAV8DQL2</accession>
<dbReference type="EMBL" id="JAMFTS010000004">
    <property type="protein sequence ID" value="KAJ4768512.1"/>
    <property type="molecule type" value="Genomic_DNA"/>
</dbReference>
<comment type="caution">
    <text evidence="2">The sequence shown here is derived from an EMBL/GenBank/DDBJ whole genome shotgun (WGS) entry which is preliminary data.</text>
</comment>
<dbReference type="Pfam" id="PF00646">
    <property type="entry name" value="F-box"/>
    <property type="match status" value="1"/>
</dbReference>